<dbReference type="EMBL" id="CM020619">
    <property type="protein sequence ID" value="KAK1863933.1"/>
    <property type="molecule type" value="Genomic_DNA"/>
</dbReference>
<accession>A0ACC3C1F7</accession>
<gene>
    <name evidence="1" type="ORF">I4F81_006486</name>
</gene>
<name>A0ACC3C1F7_PYRYE</name>
<reference evidence="1" key="1">
    <citation type="submission" date="2019-11" db="EMBL/GenBank/DDBJ databases">
        <title>Nori genome reveals adaptations in red seaweeds to the harsh intertidal environment.</title>
        <authorList>
            <person name="Wang D."/>
            <person name="Mao Y."/>
        </authorList>
    </citation>
    <scope>NUCLEOTIDE SEQUENCE</scope>
    <source>
        <tissue evidence="1">Gametophyte</tissue>
    </source>
</reference>
<protein>
    <submittedName>
        <fullName evidence="1">Uncharacterized protein</fullName>
    </submittedName>
</protein>
<proteinExistence type="predicted"/>
<evidence type="ECO:0000313" key="2">
    <source>
        <dbReference type="Proteomes" id="UP000798662"/>
    </source>
</evidence>
<dbReference type="Proteomes" id="UP000798662">
    <property type="component" value="Chromosome 2"/>
</dbReference>
<keyword evidence="2" id="KW-1185">Reference proteome</keyword>
<sequence>MVVIPSRPVDTAPRLRTVVCHRMARSAAAMGRPRLRTGGVRTATLAHMDRVSAVMAHLPLLRRTMDVGAMERFLGHGASHHVSGHAPAASARGRPIAAGAHLFSQPETFTVKEKVISASGDSFNVKDAAGRLRYLVDGTTFTMRQRKRLLGPAKEPLLGMSQERMSLRSRMVISDSTGRPAVTLRKRGFVSGMGNSTVYAWWGSDPDASSPFLEVKGDVFKKSYKITEVGSGAEVGTVKRHAMSIKNFATDKDDFTLTVQPGYDCAFMVLLVVALDEMYTDDN</sequence>
<evidence type="ECO:0000313" key="1">
    <source>
        <dbReference type="EMBL" id="KAK1863933.1"/>
    </source>
</evidence>
<comment type="caution">
    <text evidence="1">The sequence shown here is derived from an EMBL/GenBank/DDBJ whole genome shotgun (WGS) entry which is preliminary data.</text>
</comment>
<organism evidence="1 2">
    <name type="scientific">Pyropia yezoensis</name>
    <name type="common">Susabi-nori</name>
    <name type="synonym">Porphyra yezoensis</name>
    <dbReference type="NCBI Taxonomy" id="2788"/>
    <lineage>
        <taxon>Eukaryota</taxon>
        <taxon>Rhodophyta</taxon>
        <taxon>Bangiophyceae</taxon>
        <taxon>Bangiales</taxon>
        <taxon>Bangiaceae</taxon>
        <taxon>Pyropia</taxon>
    </lineage>
</organism>